<reference evidence="2" key="1">
    <citation type="submission" date="2018-06" db="EMBL/GenBank/DDBJ databases">
        <authorList>
            <person name="Cea G.-C."/>
            <person name="William W."/>
        </authorList>
    </citation>
    <scope>NUCLEOTIDE SEQUENCE [LARGE SCALE GENOMIC DNA]</scope>
    <source>
        <strain evidence="2">DB21MT-2</strain>
    </source>
</reference>
<proteinExistence type="predicted"/>
<protein>
    <submittedName>
        <fullName evidence="1">Uncharacterized protein</fullName>
    </submittedName>
</protein>
<dbReference type="Proteomes" id="UP000250123">
    <property type="component" value="Chromosome SHEWBE"/>
</dbReference>
<dbReference type="AlphaFoldDB" id="A0A330M226"/>
<name>A0A330M226_9GAMM</name>
<organism evidence="1 2">
    <name type="scientific">Shewanella benthica</name>
    <dbReference type="NCBI Taxonomy" id="43661"/>
    <lineage>
        <taxon>Bacteria</taxon>
        <taxon>Pseudomonadati</taxon>
        <taxon>Pseudomonadota</taxon>
        <taxon>Gammaproteobacteria</taxon>
        <taxon>Alteromonadales</taxon>
        <taxon>Shewanellaceae</taxon>
        <taxon>Shewanella</taxon>
    </lineage>
</organism>
<accession>A0A330M226</accession>
<sequence>MTMVNSGSLSEITPAVTSTKKTSVPPILILEFMGHYLNQNIEFIRKILFLMHRSLYLPHP</sequence>
<gene>
    <name evidence="1" type="ORF">SHEWBE_1547</name>
</gene>
<dbReference type="KEGG" id="sbk:SHEWBE_1547"/>
<evidence type="ECO:0000313" key="1">
    <source>
        <dbReference type="EMBL" id="SQH75513.1"/>
    </source>
</evidence>
<dbReference type="EMBL" id="LS483452">
    <property type="protein sequence ID" value="SQH75513.1"/>
    <property type="molecule type" value="Genomic_DNA"/>
</dbReference>
<evidence type="ECO:0000313" key="2">
    <source>
        <dbReference type="Proteomes" id="UP000250123"/>
    </source>
</evidence>